<gene>
    <name evidence="1" type="ORF">S01H1_09588</name>
</gene>
<organism evidence="1">
    <name type="scientific">marine sediment metagenome</name>
    <dbReference type="NCBI Taxonomy" id="412755"/>
    <lineage>
        <taxon>unclassified sequences</taxon>
        <taxon>metagenomes</taxon>
        <taxon>ecological metagenomes</taxon>
    </lineage>
</organism>
<feature type="non-terminal residue" evidence="1">
    <location>
        <position position="32"/>
    </location>
</feature>
<dbReference type="EMBL" id="BARS01004901">
    <property type="protein sequence ID" value="GAF84586.1"/>
    <property type="molecule type" value="Genomic_DNA"/>
</dbReference>
<comment type="caution">
    <text evidence="1">The sequence shown here is derived from an EMBL/GenBank/DDBJ whole genome shotgun (WGS) entry which is preliminary data.</text>
</comment>
<protein>
    <submittedName>
        <fullName evidence="1">Uncharacterized protein</fullName>
    </submittedName>
</protein>
<sequence length="32" mass="3728">MYLEDTHRYALRLATRLLAGAPPPVWRFSVAR</sequence>
<evidence type="ECO:0000313" key="1">
    <source>
        <dbReference type="EMBL" id="GAF84586.1"/>
    </source>
</evidence>
<proteinExistence type="predicted"/>
<dbReference type="AlphaFoldDB" id="X0TB96"/>
<name>X0TB96_9ZZZZ</name>
<reference evidence="1" key="1">
    <citation type="journal article" date="2014" name="Front. Microbiol.">
        <title>High frequency of phylogenetically diverse reductive dehalogenase-homologous genes in deep subseafloor sedimentary metagenomes.</title>
        <authorList>
            <person name="Kawai M."/>
            <person name="Futagami T."/>
            <person name="Toyoda A."/>
            <person name="Takaki Y."/>
            <person name="Nishi S."/>
            <person name="Hori S."/>
            <person name="Arai W."/>
            <person name="Tsubouchi T."/>
            <person name="Morono Y."/>
            <person name="Uchiyama I."/>
            <person name="Ito T."/>
            <person name="Fujiyama A."/>
            <person name="Inagaki F."/>
            <person name="Takami H."/>
        </authorList>
    </citation>
    <scope>NUCLEOTIDE SEQUENCE</scope>
    <source>
        <strain evidence="1">Expedition CK06-06</strain>
    </source>
</reference>
<accession>X0TB96</accession>